<dbReference type="Proteomes" id="UP001142610">
    <property type="component" value="Unassembled WGS sequence"/>
</dbReference>
<dbReference type="Pfam" id="PF01127">
    <property type="entry name" value="Sdh_cyt"/>
    <property type="match status" value="1"/>
</dbReference>
<dbReference type="GO" id="GO:0009055">
    <property type="term" value="F:electron transfer activity"/>
    <property type="evidence" value="ECO:0007669"/>
    <property type="project" value="InterPro"/>
</dbReference>
<evidence type="ECO:0000256" key="12">
    <source>
        <dbReference type="ARBA" id="ARBA00025912"/>
    </source>
</evidence>
<evidence type="ECO:0000256" key="5">
    <source>
        <dbReference type="ARBA" id="ARBA00020076"/>
    </source>
</evidence>
<comment type="cofactor">
    <cofactor evidence="1">
        <name>heme</name>
        <dbReference type="ChEBI" id="CHEBI:30413"/>
    </cofactor>
</comment>
<evidence type="ECO:0000256" key="9">
    <source>
        <dbReference type="ARBA" id="ARBA00022989"/>
    </source>
</evidence>
<comment type="caution">
    <text evidence="14">The sequence shown here is derived from an EMBL/GenBank/DDBJ whole genome shotgun (WGS) entry which is preliminary data.</text>
</comment>
<dbReference type="GO" id="GO:0046872">
    <property type="term" value="F:metal ion binding"/>
    <property type="evidence" value="ECO:0007669"/>
    <property type="project" value="UniProtKB-KW"/>
</dbReference>
<dbReference type="SUPFAM" id="SSF81343">
    <property type="entry name" value="Fumarate reductase respiratory complex transmembrane subunits"/>
    <property type="match status" value="1"/>
</dbReference>
<dbReference type="InterPro" id="IPR034804">
    <property type="entry name" value="SQR/QFR_C/D"/>
</dbReference>
<feature type="transmembrane region" description="Helical" evidence="13">
    <location>
        <begin position="125"/>
        <end position="146"/>
    </location>
</feature>
<dbReference type="AlphaFoldDB" id="A0A9X2L6F9"/>
<comment type="similarity">
    <text evidence="4">Belongs to the cytochrome b560 family.</text>
</comment>
<dbReference type="GO" id="GO:0016020">
    <property type="term" value="C:membrane"/>
    <property type="evidence" value="ECO:0007669"/>
    <property type="project" value="UniProtKB-SubCell"/>
</dbReference>
<accession>A0A9X2L6F9</accession>
<dbReference type="RefSeq" id="WP_256617729.1">
    <property type="nucleotide sequence ID" value="NZ_JANIBC010000001.1"/>
</dbReference>
<proteinExistence type="inferred from homology"/>
<reference evidence="14" key="1">
    <citation type="submission" date="2022-07" db="EMBL/GenBank/DDBJ databases">
        <title>Parvularcula maris sp. nov., an algicidal bacterium isolated from seawater.</title>
        <authorList>
            <person name="Li F."/>
        </authorList>
    </citation>
    <scope>NUCLEOTIDE SEQUENCE</scope>
    <source>
        <strain evidence="14">BGMRC 0090</strain>
    </source>
</reference>
<protein>
    <recommendedName>
        <fullName evidence="5">Succinate dehydrogenase cytochrome b556 subunit</fullName>
    </recommendedName>
</protein>
<sequence>MSDTAARAPEDAVRQVSFIPGQNAPMSPHLQVWKFTVTMAASITQRITGGANAAGMALLVLWVASAAISESFYDAVTGFLGSWFGLVILAGFTLSVMFHMLNGLRYLGFDAGKGISRAASSNSGWAVFLLAPVLTAIIFFAGFTLGGAN</sequence>
<organism evidence="14 15">
    <name type="scientific">Parvularcula maris</name>
    <dbReference type="NCBI Taxonomy" id="2965077"/>
    <lineage>
        <taxon>Bacteria</taxon>
        <taxon>Pseudomonadati</taxon>
        <taxon>Pseudomonadota</taxon>
        <taxon>Alphaproteobacteria</taxon>
        <taxon>Parvularculales</taxon>
        <taxon>Parvularculaceae</taxon>
        <taxon>Parvularcula</taxon>
    </lineage>
</organism>
<evidence type="ECO:0000256" key="1">
    <source>
        <dbReference type="ARBA" id="ARBA00001971"/>
    </source>
</evidence>
<keyword evidence="15" id="KW-1185">Reference proteome</keyword>
<name>A0A9X2L6F9_9PROT</name>
<dbReference type="GO" id="GO:0006099">
    <property type="term" value="P:tricarboxylic acid cycle"/>
    <property type="evidence" value="ECO:0007669"/>
    <property type="project" value="InterPro"/>
</dbReference>
<evidence type="ECO:0000313" key="14">
    <source>
        <dbReference type="EMBL" id="MCQ8183925.1"/>
    </source>
</evidence>
<keyword evidence="8" id="KW-0479">Metal-binding</keyword>
<comment type="subcellular location">
    <subcellularLocation>
        <location evidence="3">Membrane</location>
    </subcellularLocation>
</comment>
<feature type="transmembrane region" description="Helical" evidence="13">
    <location>
        <begin position="80"/>
        <end position="104"/>
    </location>
</feature>
<feature type="transmembrane region" description="Helical" evidence="13">
    <location>
        <begin position="49"/>
        <end position="68"/>
    </location>
</feature>
<dbReference type="InterPro" id="IPR014314">
    <property type="entry name" value="Succ_DH_cytb556"/>
</dbReference>
<evidence type="ECO:0000256" key="6">
    <source>
        <dbReference type="ARBA" id="ARBA00022617"/>
    </source>
</evidence>
<keyword evidence="9 13" id="KW-1133">Transmembrane helix</keyword>
<dbReference type="PANTHER" id="PTHR10978:SF5">
    <property type="entry name" value="SUCCINATE DEHYDROGENASE CYTOCHROME B560 SUBUNIT, MITOCHONDRIAL"/>
    <property type="match status" value="1"/>
</dbReference>
<evidence type="ECO:0000256" key="11">
    <source>
        <dbReference type="ARBA" id="ARBA00023136"/>
    </source>
</evidence>
<dbReference type="CDD" id="cd03499">
    <property type="entry name" value="SQR_TypeC_SdhC"/>
    <property type="match status" value="1"/>
</dbReference>
<dbReference type="PANTHER" id="PTHR10978">
    <property type="entry name" value="SUCCINATE DEHYDROGENASE CYTOCHROME B560 SUBUNIT"/>
    <property type="match status" value="1"/>
</dbReference>
<keyword evidence="6" id="KW-0349">Heme</keyword>
<evidence type="ECO:0000256" key="7">
    <source>
        <dbReference type="ARBA" id="ARBA00022692"/>
    </source>
</evidence>
<keyword evidence="10" id="KW-0408">Iron</keyword>
<evidence type="ECO:0000256" key="4">
    <source>
        <dbReference type="ARBA" id="ARBA00007244"/>
    </source>
</evidence>
<keyword evidence="11 13" id="KW-0472">Membrane</keyword>
<gene>
    <name evidence="14" type="primary">sdhC</name>
    <name evidence="14" type="ORF">NOG11_00845</name>
</gene>
<evidence type="ECO:0000256" key="8">
    <source>
        <dbReference type="ARBA" id="ARBA00022723"/>
    </source>
</evidence>
<dbReference type="Gene3D" id="1.20.1300.10">
    <property type="entry name" value="Fumarate reductase/succinate dehydrogenase, transmembrane subunit"/>
    <property type="match status" value="1"/>
</dbReference>
<dbReference type="EMBL" id="JANIBC010000001">
    <property type="protein sequence ID" value="MCQ8183925.1"/>
    <property type="molecule type" value="Genomic_DNA"/>
</dbReference>
<evidence type="ECO:0000256" key="3">
    <source>
        <dbReference type="ARBA" id="ARBA00004370"/>
    </source>
</evidence>
<dbReference type="NCBIfam" id="TIGR02970">
    <property type="entry name" value="succ_dehyd_cytB"/>
    <property type="match status" value="1"/>
</dbReference>
<comment type="function">
    <text evidence="2">Membrane-anchoring subunit of succinate dehydrogenase (SDH).</text>
</comment>
<evidence type="ECO:0000256" key="13">
    <source>
        <dbReference type="SAM" id="Phobius"/>
    </source>
</evidence>
<evidence type="ECO:0000256" key="2">
    <source>
        <dbReference type="ARBA" id="ARBA00004050"/>
    </source>
</evidence>
<keyword evidence="7 13" id="KW-0812">Transmembrane</keyword>
<comment type="subunit">
    <text evidence="12">Part of an enzyme complex containing four subunits: a flavoprotein, an iron-sulfur protein, plus two membrane-anchoring proteins, SdhC and SdhD. The complex can form homotrimers.</text>
</comment>
<dbReference type="InterPro" id="IPR000701">
    <property type="entry name" value="SuccDH_FuR_B_TM-su"/>
</dbReference>
<evidence type="ECO:0000313" key="15">
    <source>
        <dbReference type="Proteomes" id="UP001142610"/>
    </source>
</evidence>
<evidence type="ECO:0000256" key="10">
    <source>
        <dbReference type="ARBA" id="ARBA00023004"/>
    </source>
</evidence>